<evidence type="ECO:0000313" key="2">
    <source>
        <dbReference type="EMBL" id="KZF20879.1"/>
    </source>
</evidence>
<dbReference type="InterPro" id="IPR013183">
    <property type="entry name" value="Hsk3-like"/>
</dbReference>
<proteinExistence type="predicted"/>
<reference evidence="2 3" key="1">
    <citation type="journal article" date="2016" name="Fungal Biol.">
        <title>The genome of Xylona heveae provides a window into fungal endophytism.</title>
        <authorList>
            <person name="Gazis R."/>
            <person name="Kuo A."/>
            <person name="Riley R."/>
            <person name="LaButti K."/>
            <person name="Lipzen A."/>
            <person name="Lin J."/>
            <person name="Amirebrahimi M."/>
            <person name="Hesse C.N."/>
            <person name="Spatafora J.W."/>
            <person name="Henrissat B."/>
            <person name="Hainaut M."/>
            <person name="Grigoriev I.V."/>
            <person name="Hibbett D.S."/>
        </authorList>
    </citation>
    <scope>NUCLEOTIDE SEQUENCE [LARGE SCALE GENOMIC DNA]</scope>
    <source>
        <strain evidence="2 3">TC161</strain>
    </source>
</reference>
<keyword evidence="3" id="KW-1185">Reference proteome</keyword>
<feature type="compositionally biased region" description="Basic and acidic residues" evidence="1">
    <location>
        <begin position="120"/>
        <end position="139"/>
    </location>
</feature>
<protein>
    <recommendedName>
        <fullName evidence="4">DASH complex subunit Hsk3 like-domain-containing protein</fullName>
    </recommendedName>
</protein>
<dbReference type="GO" id="GO:0008608">
    <property type="term" value="P:attachment of spindle microtubules to kinetochore"/>
    <property type="evidence" value="ECO:0007669"/>
    <property type="project" value="InterPro"/>
</dbReference>
<dbReference type="GeneID" id="28896400"/>
<dbReference type="EMBL" id="KV407462">
    <property type="protein sequence ID" value="KZF20879.1"/>
    <property type="molecule type" value="Genomic_DNA"/>
</dbReference>
<dbReference type="Proteomes" id="UP000076632">
    <property type="component" value="Unassembled WGS sequence"/>
</dbReference>
<feature type="region of interest" description="Disordered" evidence="1">
    <location>
        <begin position="1"/>
        <end position="44"/>
    </location>
</feature>
<accession>A0A165FE86</accession>
<dbReference type="STRING" id="1328760.A0A165FE86"/>
<sequence length="139" mass="15215">MPLPQPSNSRSRPSTAAGAFPRHSMAPNRLSTATGSIKPRQHAHLQSQLAQLQANLADTENLLRMTAVQANFIAELGGWTGGLFMAASKVLGEETAAAASAAAAHQYQYQAQYQAQVQRDQQEHEQEQEHEQHLTEDEQ</sequence>
<name>A0A165FE86_XYLHT</name>
<dbReference type="PANTHER" id="PTHR28289:SF1">
    <property type="entry name" value="DASH COMPLEX SUBUNIT HSK3"/>
    <property type="match status" value="1"/>
</dbReference>
<dbReference type="PANTHER" id="PTHR28289">
    <property type="entry name" value="DASH COMPLEX SUBUNIT HSK3"/>
    <property type="match status" value="1"/>
</dbReference>
<feature type="region of interest" description="Disordered" evidence="1">
    <location>
        <begin position="115"/>
        <end position="139"/>
    </location>
</feature>
<dbReference type="OrthoDB" id="3358869at2759"/>
<evidence type="ECO:0008006" key="4">
    <source>
        <dbReference type="Google" id="ProtNLM"/>
    </source>
</evidence>
<dbReference type="Pfam" id="PF08227">
    <property type="entry name" value="DASH_Hsk3"/>
    <property type="match status" value="1"/>
</dbReference>
<dbReference type="GO" id="GO:0051010">
    <property type="term" value="F:microtubule plus-end binding"/>
    <property type="evidence" value="ECO:0007669"/>
    <property type="project" value="TreeGrafter"/>
</dbReference>
<dbReference type="AlphaFoldDB" id="A0A165FE86"/>
<gene>
    <name evidence="2" type="ORF">L228DRAFT_240607</name>
</gene>
<feature type="compositionally biased region" description="Polar residues" evidence="1">
    <location>
        <begin position="1"/>
        <end position="14"/>
    </location>
</feature>
<evidence type="ECO:0000256" key="1">
    <source>
        <dbReference type="SAM" id="MobiDB-lite"/>
    </source>
</evidence>
<organism evidence="2 3">
    <name type="scientific">Xylona heveae (strain CBS 132557 / TC161)</name>
    <dbReference type="NCBI Taxonomy" id="1328760"/>
    <lineage>
        <taxon>Eukaryota</taxon>
        <taxon>Fungi</taxon>
        <taxon>Dikarya</taxon>
        <taxon>Ascomycota</taxon>
        <taxon>Pezizomycotina</taxon>
        <taxon>Xylonomycetes</taxon>
        <taxon>Xylonales</taxon>
        <taxon>Xylonaceae</taxon>
        <taxon>Xylona</taxon>
    </lineage>
</organism>
<evidence type="ECO:0000313" key="3">
    <source>
        <dbReference type="Proteomes" id="UP000076632"/>
    </source>
</evidence>
<dbReference type="GO" id="GO:0042729">
    <property type="term" value="C:DASH complex"/>
    <property type="evidence" value="ECO:0007669"/>
    <property type="project" value="TreeGrafter"/>
</dbReference>
<dbReference type="InterPro" id="IPR042332">
    <property type="entry name" value="Hsk3"/>
</dbReference>
<dbReference type="RefSeq" id="XP_018186434.1">
    <property type="nucleotide sequence ID" value="XM_018331263.1"/>
</dbReference>
<dbReference type="InParanoid" id="A0A165FE86"/>